<keyword evidence="1" id="KW-1133">Transmembrane helix</keyword>
<evidence type="ECO:0000256" key="1">
    <source>
        <dbReference type="SAM" id="Phobius"/>
    </source>
</evidence>
<dbReference type="InterPro" id="IPR001036">
    <property type="entry name" value="Acrflvin-R"/>
</dbReference>
<feature type="transmembrane region" description="Helical" evidence="1">
    <location>
        <begin position="857"/>
        <end position="876"/>
    </location>
</feature>
<gene>
    <name evidence="2" type="ORF">OUO13_14945</name>
</gene>
<dbReference type="SUPFAM" id="SSF82714">
    <property type="entry name" value="Multidrug efflux transporter AcrB TolC docking domain, DN and DC subdomains"/>
    <property type="match status" value="2"/>
</dbReference>
<feature type="transmembrane region" description="Helical" evidence="1">
    <location>
        <begin position="464"/>
        <end position="486"/>
    </location>
</feature>
<feature type="transmembrane region" description="Helical" evidence="1">
    <location>
        <begin position="507"/>
        <end position="527"/>
    </location>
</feature>
<dbReference type="Pfam" id="PF00873">
    <property type="entry name" value="ACR_tran"/>
    <property type="match status" value="1"/>
</dbReference>
<sequence>MHALIDAALQRSRTVLMLFTLLMVVGVTVLIGIPKESSPDVAVPIVYVSVAHDGIAPRDADALIYKPLERELRGLDGLKEMVSTASTGHMSVMLEFYSDVDIDKAIQEVRQKVDDAKADLPEDSHEPRVVEVNVALFPIAVVTLSGDISERELYAVASDLQDRLEALPGVLEATIQGKREDIAEIVVDPARLDNYQLSMTDMGNLVRANSTLVASEDLQGEAGRFGIRIPGRVETIDDILNMPIKVSGDEVVLFRDVAAGHLGYKDRSTSARINGKPAVTLEIKKRIGANIIETMDQVGATIKTVEPYWPNGIRAEVIQDSSREINSMLNDLFNNVLVATLMVIVLVLGSLGIRNSLLIGTAIPGAFLMGVILLALGGSTMNMVVLFALILSIGMLVDGAIVVTEYADRRLAEGHTPRQAYGEAARRMAWPITSSTATTLAVFLPLLFWPGTTGEFMKYLPLTLLYTLSASLVMALIVVPVLGSVVTRKTGGYQDLVQQRLKAAEEGNFAAIGGLTGFYVQVLQIALRHPLKVLTLALGSLVLSAVLYGQHGHGVEFFPDVDSDTGLIDIRARGNLSISEREALVLKVERSLADMSEIESVYTAVFTRPPQDSAPDLVGRIQIGLIDWEQRRSANQILKEIEQRNANLPGIIIETNKKEGGPPSGADIQLQLTAMNGDAIIPMLEKVRAMMEADPDFKDIRDDRPLEGVEWQLQVDREEASRYGTSIAAAGSMIRMLTGGQKVGAFQPDFSDDEVDIVLRYPESYRTLDQLANFNITTPHGLVPASQFINQKAIAAEGDLVRINGKRRYRLMANVHEGVNATEKIQQLSEKMKALDWAGAGVEPRFRGDFEQMAETGLFLGQAFFIAIFLMATILVTQFNSFYQAGLIMSAIVLSVMGVLIGLLVRGEPFGIVMSGVGVIALAGIVVNNNIVLIDTYNQLRKEGLEAVEAALRTGAQRLRPVMLTAVTTVLGLIPMVMQWNIDLINRHISSGAPSSQWWTQLSTAIAGGLTFATLLTLILTPCLLVLFDQKRNKSIKT</sequence>
<dbReference type="Gene3D" id="3.30.70.1440">
    <property type="entry name" value="Multidrug efflux transporter AcrB pore domain"/>
    <property type="match status" value="1"/>
</dbReference>
<feature type="transmembrane region" description="Helical" evidence="1">
    <location>
        <begin position="383"/>
        <end position="407"/>
    </location>
</feature>
<feature type="transmembrane region" description="Helical" evidence="1">
    <location>
        <begin position="358"/>
        <end position="377"/>
    </location>
</feature>
<dbReference type="InterPro" id="IPR027463">
    <property type="entry name" value="AcrB_DN_DC_subdom"/>
</dbReference>
<dbReference type="Proteomes" id="UP001150830">
    <property type="component" value="Unassembled WGS sequence"/>
</dbReference>
<keyword evidence="1" id="KW-0472">Membrane</keyword>
<proteinExistence type="predicted"/>
<dbReference type="Gene3D" id="3.30.70.1320">
    <property type="entry name" value="Multidrug efflux transporter AcrB pore domain like"/>
    <property type="match status" value="1"/>
</dbReference>
<keyword evidence="1" id="KW-0812">Transmembrane</keyword>
<feature type="transmembrane region" description="Helical" evidence="1">
    <location>
        <begin position="882"/>
        <end position="905"/>
    </location>
</feature>
<dbReference type="SUPFAM" id="SSF82866">
    <property type="entry name" value="Multidrug efflux transporter AcrB transmembrane domain"/>
    <property type="match status" value="2"/>
</dbReference>
<dbReference type="PANTHER" id="PTHR32063">
    <property type="match status" value="1"/>
</dbReference>
<protein>
    <submittedName>
        <fullName evidence="2">Efflux RND transporter permease subunit</fullName>
    </submittedName>
</protein>
<feature type="transmembrane region" description="Helical" evidence="1">
    <location>
        <begin position="15"/>
        <end position="33"/>
    </location>
</feature>
<evidence type="ECO:0000313" key="2">
    <source>
        <dbReference type="EMBL" id="MCY0966482.1"/>
    </source>
</evidence>
<feature type="transmembrane region" description="Helical" evidence="1">
    <location>
        <begin position="332"/>
        <end position="351"/>
    </location>
</feature>
<dbReference type="PRINTS" id="PR00702">
    <property type="entry name" value="ACRIFLAVINRP"/>
</dbReference>
<dbReference type="GO" id="GO:0042910">
    <property type="term" value="F:xenobiotic transmembrane transporter activity"/>
    <property type="evidence" value="ECO:0007669"/>
    <property type="project" value="TreeGrafter"/>
</dbReference>
<evidence type="ECO:0000313" key="3">
    <source>
        <dbReference type="Proteomes" id="UP001150830"/>
    </source>
</evidence>
<accession>A0A9X3EF84</accession>
<dbReference type="Gene3D" id="1.20.1640.10">
    <property type="entry name" value="Multidrug efflux transporter AcrB transmembrane domain"/>
    <property type="match status" value="2"/>
</dbReference>
<organism evidence="2 3">
    <name type="scientific">Parathalassolituus penaei</name>
    <dbReference type="NCBI Taxonomy" id="2997323"/>
    <lineage>
        <taxon>Bacteria</taxon>
        <taxon>Pseudomonadati</taxon>
        <taxon>Pseudomonadota</taxon>
        <taxon>Gammaproteobacteria</taxon>
        <taxon>Oceanospirillales</taxon>
        <taxon>Oceanospirillaceae</taxon>
        <taxon>Parathalassolituus</taxon>
    </lineage>
</organism>
<reference evidence="2" key="1">
    <citation type="submission" date="2022-11" db="EMBL/GenBank/DDBJ databases">
        <title>Parathalassolutuus dongxingensis gen. nov., sp. nov., a novel member of family Oceanospirillaceae isolated from a coastal shrimp pond in Guangxi, China.</title>
        <authorList>
            <person name="Chen H."/>
        </authorList>
    </citation>
    <scope>NUCLEOTIDE SEQUENCE</scope>
    <source>
        <strain evidence="2">G-43</strain>
    </source>
</reference>
<dbReference type="GO" id="GO:0005886">
    <property type="term" value="C:plasma membrane"/>
    <property type="evidence" value="ECO:0007669"/>
    <property type="project" value="TreeGrafter"/>
</dbReference>
<name>A0A9X3EF84_9GAMM</name>
<dbReference type="Gene3D" id="3.30.2090.10">
    <property type="entry name" value="Multidrug efflux transporter AcrB TolC docking domain, DN and DC subdomains"/>
    <property type="match status" value="2"/>
</dbReference>
<feature type="transmembrane region" description="Helical" evidence="1">
    <location>
        <begin position="428"/>
        <end position="449"/>
    </location>
</feature>
<dbReference type="AlphaFoldDB" id="A0A9X3EF84"/>
<feature type="transmembrane region" description="Helical" evidence="1">
    <location>
        <begin position="962"/>
        <end position="982"/>
    </location>
</feature>
<comment type="caution">
    <text evidence="2">The sequence shown here is derived from an EMBL/GenBank/DDBJ whole genome shotgun (WGS) entry which is preliminary data.</text>
</comment>
<dbReference type="EMBL" id="JAPNOA010000056">
    <property type="protein sequence ID" value="MCY0966482.1"/>
    <property type="molecule type" value="Genomic_DNA"/>
</dbReference>
<dbReference type="Gene3D" id="3.30.70.1430">
    <property type="entry name" value="Multidrug efflux transporter AcrB pore domain"/>
    <property type="match status" value="2"/>
</dbReference>
<feature type="transmembrane region" description="Helical" evidence="1">
    <location>
        <begin position="1002"/>
        <end position="1028"/>
    </location>
</feature>
<dbReference type="SUPFAM" id="SSF82693">
    <property type="entry name" value="Multidrug efflux transporter AcrB pore domain, PN1, PN2, PC1 and PC2 subdomains"/>
    <property type="match status" value="2"/>
</dbReference>
<dbReference type="PANTHER" id="PTHR32063:SF0">
    <property type="entry name" value="SWARMING MOTILITY PROTEIN SWRC"/>
    <property type="match status" value="1"/>
</dbReference>
<keyword evidence="3" id="KW-1185">Reference proteome</keyword>
<dbReference type="RefSeq" id="WP_283174692.1">
    <property type="nucleotide sequence ID" value="NZ_JAPNOA010000056.1"/>
</dbReference>